<evidence type="ECO:0000313" key="1">
    <source>
        <dbReference type="EMBL" id="MBC2602734.1"/>
    </source>
</evidence>
<dbReference type="Proteomes" id="UP000525652">
    <property type="component" value="Unassembled WGS sequence"/>
</dbReference>
<sequence length="896" mass="99009">MKKDLSLRQTAKIVSQPGGVRGVGMLIEYPAPGPQTMEVRWSTSKPRNETYPPITLVRVFSPSGDLVAFHEFPGDESGIFEADLPIPEGSGGIWRISFSGGRSGDLVEICAPKSDTWGVRGEMGLGVTPEMPRPGYVWVPPSAEGFLVALESGSPRGFRILTEAGEILTEGIREDSPRGIGRVEVDSPELDSVVQVVVPEQFAGGLFFEGVPGLICPTPEAAERLKGGLVESHGIWVGGPLQARARDWMVRQSGEIGNPNLDFSEIDPEALEEPRWDALAYGKYGPINNLGGILEAQNRNLDPSSPWYGISAPDGYLEGEPTWQNFRYTKRLAWMDASAIASAVAFDSEGNPAYGNEELIRRATLFAFFHIASMQGDDLLRDNDLYETTHPIVLTFFIYPGALSQAYWELEPWLSPEVRSIWKQGMMAVGDKSADFTGYMSNQWAHMMRGHLEVFLATGEERFLDYFERMMTAYLEGAHGVNSNFGQHPAGYFLENGGPDGNYDRLNTYCLVSSYWEYQELPEADPEIVDMMREGIEKNLEFRKFFWLPQPSGRLHSPTSMNCRTQGPFAGNGYPGDMMSRSEFPLGAARFDLVKGSEDDEPGEAWTFSYLAKSDGQAVNVIKEGIRRGIHAEAPGKSARGLWLPYLAQAFSLPEKVGAASLPFEENDRVWDLPGLFAWNLNRIYGVVFYEVPGSTRDLGLLAGGGPTVLWSPEVGTFLASMQPSSPVANRAVKNAKDFTFSCVYRETATGSLAYNAQEPVGRAETSGENLTEFVSRLGEDTDLRWNYQEEPDGLRLGVSLETKGSSDDNRLNLPILVSEEARVRISEDRSSLSFHRGSGRVRISWNSDQSGILETSALKEIRRLVIPFPRDGEPLTLQFAVEDEWGDEPQSEAAP</sequence>
<keyword evidence="2" id="KW-1185">Reference proteome</keyword>
<proteinExistence type="predicted"/>
<gene>
    <name evidence="1" type="ORF">H5P30_13200</name>
</gene>
<accession>A0A7X1E542</accession>
<dbReference type="EMBL" id="JACHVA010000101">
    <property type="protein sequence ID" value="MBC2602734.1"/>
    <property type="molecule type" value="Genomic_DNA"/>
</dbReference>
<evidence type="ECO:0000313" key="2">
    <source>
        <dbReference type="Proteomes" id="UP000525652"/>
    </source>
</evidence>
<name>A0A7X1E542_9BACT</name>
<dbReference type="RefSeq" id="WP_185693399.1">
    <property type="nucleotide sequence ID" value="NZ_JACHVA010000101.1"/>
</dbReference>
<comment type="caution">
    <text evidence="1">The sequence shown here is derived from an EMBL/GenBank/DDBJ whole genome shotgun (WGS) entry which is preliminary data.</text>
</comment>
<dbReference type="AlphaFoldDB" id="A0A7X1E542"/>
<protein>
    <submittedName>
        <fullName evidence="1">Uncharacterized protein</fullName>
    </submittedName>
</protein>
<organism evidence="1 2">
    <name type="scientific">Puniceicoccus vermicola</name>
    <dbReference type="NCBI Taxonomy" id="388746"/>
    <lineage>
        <taxon>Bacteria</taxon>
        <taxon>Pseudomonadati</taxon>
        <taxon>Verrucomicrobiota</taxon>
        <taxon>Opitutia</taxon>
        <taxon>Puniceicoccales</taxon>
        <taxon>Puniceicoccaceae</taxon>
        <taxon>Puniceicoccus</taxon>
    </lineage>
</organism>
<reference evidence="1 2" key="1">
    <citation type="submission" date="2020-07" db="EMBL/GenBank/DDBJ databases">
        <authorList>
            <person name="Feng X."/>
        </authorList>
    </citation>
    <scope>NUCLEOTIDE SEQUENCE [LARGE SCALE GENOMIC DNA]</scope>
    <source>
        <strain evidence="1 2">JCM14086</strain>
    </source>
</reference>